<name>A0A380MNP8_9GAMM</name>
<evidence type="ECO:0000313" key="2">
    <source>
        <dbReference type="EMBL" id="SUO93656.1"/>
    </source>
</evidence>
<evidence type="ECO:0008006" key="4">
    <source>
        <dbReference type="Google" id="ProtNLM"/>
    </source>
</evidence>
<keyword evidence="3" id="KW-1185">Reference proteome</keyword>
<feature type="transmembrane region" description="Helical" evidence="1">
    <location>
        <begin position="12"/>
        <end position="35"/>
    </location>
</feature>
<feature type="transmembrane region" description="Helical" evidence="1">
    <location>
        <begin position="47"/>
        <end position="68"/>
    </location>
</feature>
<dbReference type="InterPro" id="IPR047814">
    <property type="entry name" value="TfpX/TfpZ-like"/>
</dbReference>
<feature type="transmembrane region" description="Helical" evidence="1">
    <location>
        <begin position="80"/>
        <end position="99"/>
    </location>
</feature>
<keyword evidence="1" id="KW-0472">Membrane</keyword>
<evidence type="ECO:0000313" key="3">
    <source>
        <dbReference type="Proteomes" id="UP000254601"/>
    </source>
</evidence>
<dbReference type="RefSeq" id="WP_072576672.1">
    <property type="nucleotide sequence ID" value="NZ_LWHB01000090.1"/>
</dbReference>
<dbReference type="AlphaFoldDB" id="A0A380MNP8"/>
<reference evidence="2 3" key="1">
    <citation type="submission" date="2018-06" db="EMBL/GenBank/DDBJ databases">
        <authorList>
            <consortium name="Pathogen Informatics"/>
            <person name="Doyle S."/>
        </authorList>
    </citation>
    <scope>NUCLEOTIDE SEQUENCE [LARGE SCALE GENOMIC DNA]</scope>
    <source>
        <strain evidence="2 3">NCTC13337</strain>
    </source>
</reference>
<protein>
    <recommendedName>
        <fullName evidence="4">Type IV pilin accessory protein</fullName>
    </recommendedName>
</protein>
<gene>
    <name evidence="2" type="ORF">NCTC13337_00339</name>
</gene>
<dbReference type="EMBL" id="UHIC01000001">
    <property type="protein sequence ID" value="SUO93656.1"/>
    <property type="molecule type" value="Genomic_DNA"/>
</dbReference>
<evidence type="ECO:0000256" key="1">
    <source>
        <dbReference type="SAM" id="Phobius"/>
    </source>
</evidence>
<accession>A0A380MNP8</accession>
<sequence length="266" mass="29983">MHRFLFASKVAIFHLLGSITIAAILAFLVFKVWYPYPLSEVTGSFELFWLVVGIDVICGPLLTLLLASPKKSKREMIVDLSLIILIQLSAFCYGMYHVFEARPVVVAFEVDRLRVLTPEDIDKSELSKAPEGYQQLPKFSHFFVGTRSARDGDDTLDAISKSLVGFDVGQRPSWWVPYKDEISTIKSRSLSIKSLSQYLNKDQKALLEKSVEKTGVSSEELFAIPLTTPKSTDWTALLDQKMQLVGIAPIDMFKIQDSIKKDDNKK</sequence>
<dbReference type="NCBIfam" id="NF041437">
    <property type="entry name" value="TfpZ"/>
    <property type="match status" value="1"/>
</dbReference>
<proteinExistence type="predicted"/>
<keyword evidence="1" id="KW-0812">Transmembrane</keyword>
<organism evidence="2 3">
    <name type="scientific">Suttonella ornithocola</name>
    <dbReference type="NCBI Taxonomy" id="279832"/>
    <lineage>
        <taxon>Bacteria</taxon>
        <taxon>Pseudomonadati</taxon>
        <taxon>Pseudomonadota</taxon>
        <taxon>Gammaproteobacteria</taxon>
        <taxon>Cardiobacteriales</taxon>
        <taxon>Cardiobacteriaceae</taxon>
        <taxon>Suttonella</taxon>
    </lineage>
</organism>
<dbReference type="Proteomes" id="UP000254601">
    <property type="component" value="Unassembled WGS sequence"/>
</dbReference>
<keyword evidence="1" id="KW-1133">Transmembrane helix</keyword>